<protein>
    <submittedName>
        <fullName evidence="2">Predicted nucleic acid-binding protein, contains PIN domain</fullName>
    </submittedName>
</protein>
<name>A0A1I2UVR9_9BACT</name>
<dbReference type="STRING" id="435880.SAMN04487988_108102"/>
<dbReference type="InterPro" id="IPR002716">
    <property type="entry name" value="PIN_dom"/>
</dbReference>
<dbReference type="EMBL" id="FOPC01000008">
    <property type="protein sequence ID" value="SFG79917.1"/>
    <property type="molecule type" value="Genomic_DNA"/>
</dbReference>
<organism evidence="2 3">
    <name type="scientific">Algoriphagus hitonicola</name>
    <dbReference type="NCBI Taxonomy" id="435880"/>
    <lineage>
        <taxon>Bacteria</taxon>
        <taxon>Pseudomonadati</taxon>
        <taxon>Bacteroidota</taxon>
        <taxon>Cytophagia</taxon>
        <taxon>Cytophagales</taxon>
        <taxon>Cyclobacteriaceae</taxon>
        <taxon>Algoriphagus</taxon>
    </lineage>
</organism>
<evidence type="ECO:0000259" key="1">
    <source>
        <dbReference type="Pfam" id="PF13470"/>
    </source>
</evidence>
<feature type="domain" description="PIN" evidence="1">
    <location>
        <begin position="3"/>
        <end position="117"/>
    </location>
</feature>
<sequence length="139" mass="16113">MKRIFVNANILIDFLTQRKPFDVKAGIIFSLAEKGEISCGVSVLSIANTHYHLLKLVKPESAKELIRKFKLLLQVKPLNEKFIDLSLNNMDFRDFEDALQYYTALEYGYESILTRNLKDFKRSNLPVFTPSQLLEVLKK</sequence>
<proteinExistence type="predicted"/>
<dbReference type="AlphaFoldDB" id="A0A1I2UVR9"/>
<dbReference type="Pfam" id="PF13470">
    <property type="entry name" value="PIN_3"/>
    <property type="match status" value="1"/>
</dbReference>
<dbReference type="InterPro" id="IPR029060">
    <property type="entry name" value="PIN-like_dom_sf"/>
</dbReference>
<dbReference type="Gene3D" id="3.40.50.1010">
    <property type="entry name" value="5'-nuclease"/>
    <property type="match status" value="1"/>
</dbReference>
<reference evidence="3" key="1">
    <citation type="submission" date="2016-10" db="EMBL/GenBank/DDBJ databases">
        <authorList>
            <person name="Varghese N."/>
            <person name="Submissions S."/>
        </authorList>
    </citation>
    <scope>NUCLEOTIDE SEQUENCE [LARGE SCALE GENOMIC DNA]</scope>
    <source>
        <strain evidence="3">DSM 19315</strain>
    </source>
</reference>
<dbReference type="OrthoDB" id="1148871at2"/>
<keyword evidence="3" id="KW-1185">Reference proteome</keyword>
<dbReference type="SUPFAM" id="SSF88723">
    <property type="entry name" value="PIN domain-like"/>
    <property type="match status" value="1"/>
</dbReference>
<evidence type="ECO:0000313" key="2">
    <source>
        <dbReference type="EMBL" id="SFG79917.1"/>
    </source>
</evidence>
<accession>A0A1I2UVR9</accession>
<dbReference type="RefSeq" id="WP_143189531.1">
    <property type="nucleotide sequence ID" value="NZ_FOPC01000008.1"/>
</dbReference>
<evidence type="ECO:0000313" key="3">
    <source>
        <dbReference type="Proteomes" id="UP000199642"/>
    </source>
</evidence>
<dbReference type="Proteomes" id="UP000199642">
    <property type="component" value="Unassembled WGS sequence"/>
</dbReference>
<gene>
    <name evidence="2" type="ORF">SAMN04487988_108102</name>
</gene>